<accession>A0A9P8MYP6</accession>
<name>A0A9P8MYP6_9HYPO</name>
<feature type="transmembrane region" description="Helical" evidence="2">
    <location>
        <begin position="54"/>
        <end position="74"/>
    </location>
</feature>
<organism evidence="3 4">
    <name type="scientific">Hirsutella rhossiliensis</name>
    <dbReference type="NCBI Taxonomy" id="111463"/>
    <lineage>
        <taxon>Eukaryota</taxon>
        <taxon>Fungi</taxon>
        <taxon>Dikarya</taxon>
        <taxon>Ascomycota</taxon>
        <taxon>Pezizomycotina</taxon>
        <taxon>Sordariomycetes</taxon>
        <taxon>Hypocreomycetidae</taxon>
        <taxon>Hypocreales</taxon>
        <taxon>Ophiocordycipitaceae</taxon>
        <taxon>Hirsutella</taxon>
    </lineage>
</organism>
<dbReference type="OrthoDB" id="3928876at2759"/>
<dbReference type="EMBL" id="JAIZPD010000005">
    <property type="protein sequence ID" value="KAH0963690.1"/>
    <property type="molecule type" value="Genomic_DNA"/>
</dbReference>
<dbReference type="Proteomes" id="UP000824596">
    <property type="component" value="Unassembled WGS sequence"/>
</dbReference>
<reference evidence="3" key="1">
    <citation type="submission" date="2021-09" db="EMBL/GenBank/DDBJ databases">
        <title>A high-quality genome of the endoparasitic fungus Hirsutella rhossiliensis with a comparison of Hirsutella genomes reveals transposable elements contributing to genome size variation.</title>
        <authorList>
            <person name="Lin R."/>
            <person name="Jiao Y."/>
            <person name="Sun X."/>
            <person name="Ling J."/>
            <person name="Xie B."/>
            <person name="Cheng X."/>
        </authorList>
    </citation>
    <scope>NUCLEOTIDE SEQUENCE</scope>
    <source>
        <strain evidence="3">HR02</strain>
    </source>
</reference>
<dbReference type="Pfam" id="PF16015">
    <property type="entry name" value="Promethin"/>
    <property type="match status" value="1"/>
</dbReference>
<keyword evidence="2" id="KW-0812">Transmembrane</keyword>
<keyword evidence="2" id="KW-0472">Membrane</keyword>
<evidence type="ECO:0000256" key="1">
    <source>
        <dbReference type="SAM" id="MobiDB-lite"/>
    </source>
</evidence>
<dbReference type="RefSeq" id="XP_044721203.1">
    <property type="nucleotide sequence ID" value="XM_044864671.1"/>
</dbReference>
<sequence length="169" mass="18242">MSSSLVQDREHHNGPDKADDVRSLAQRSLDRLVAPSSRRRAYDSASSLAAARPVLFSFALSQLLFSFLPLLLFAAFAASTVIFALGAAIFFALFWIGIALLLLVPALLVVSSIALLVWGWALGSFLIARWLYAHAPVAANGRVDVDVAGRHMDVVKNENGVDGNISDKH</sequence>
<feature type="transmembrane region" description="Helical" evidence="2">
    <location>
        <begin position="81"/>
        <end position="103"/>
    </location>
</feature>
<feature type="compositionally biased region" description="Basic and acidic residues" evidence="1">
    <location>
        <begin position="7"/>
        <end position="22"/>
    </location>
</feature>
<evidence type="ECO:0000256" key="2">
    <source>
        <dbReference type="SAM" id="Phobius"/>
    </source>
</evidence>
<keyword evidence="4" id="KW-1185">Reference proteome</keyword>
<comment type="caution">
    <text evidence="3">The sequence shown here is derived from an EMBL/GenBank/DDBJ whole genome shotgun (WGS) entry which is preliminary data.</text>
</comment>
<protein>
    <submittedName>
        <fullName evidence="3">Promethin domain-containing protein</fullName>
    </submittedName>
</protein>
<keyword evidence="2" id="KW-1133">Transmembrane helix</keyword>
<gene>
    <name evidence="3" type="ORF">HRG_06200</name>
</gene>
<proteinExistence type="predicted"/>
<evidence type="ECO:0000313" key="3">
    <source>
        <dbReference type="EMBL" id="KAH0963690.1"/>
    </source>
</evidence>
<dbReference type="AlphaFoldDB" id="A0A9P8MYP6"/>
<feature type="transmembrane region" description="Helical" evidence="2">
    <location>
        <begin position="109"/>
        <end position="132"/>
    </location>
</feature>
<dbReference type="GeneID" id="68355329"/>
<evidence type="ECO:0000313" key="4">
    <source>
        <dbReference type="Proteomes" id="UP000824596"/>
    </source>
</evidence>
<feature type="region of interest" description="Disordered" evidence="1">
    <location>
        <begin position="1"/>
        <end position="23"/>
    </location>
</feature>